<proteinExistence type="predicted"/>
<evidence type="ECO:0000313" key="1">
    <source>
        <dbReference type="EMBL" id="KAG7051438.1"/>
    </source>
</evidence>
<evidence type="ECO:0000313" key="2">
    <source>
        <dbReference type="Proteomes" id="UP000699042"/>
    </source>
</evidence>
<dbReference type="Proteomes" id="UP000699042">
    <property type="component" value="Unassembled WGS sequence"/>
</dbReference>
<comment type="caution">
    <text evidence="1">The sequence shown here is derived from an EMBL/GenBank/DDBJ whole genome shotgun (WGS) entry which is preliminary data.</text>
</comment>
<feature type="non-terminal residue" evidence="1">
    <location>
        <position position="1"/>
    </location>
</feature>
<dbReference type="AlphaFoldDB" id="A0A9P7UD97"/>
<sequence length="37" mass="4093">MLSIGKPLIPFPPTLRLLSNPGPCLSRYPLLRPPLSH</sequence>
<dbReference type="EMBL" id="JAESDN010000004">
    <property type="protein sequence ID" value="KAG7051438.1"/>
    <property type="molecule type" value="Genomic_DNA"/>
</dbReference>
<keyword evidence="2" id="KW-1185">Reference proteome</keyword>
<name>A0A9P7UD97_9PEZI</name>
<gene>
    <name evidence="1" type="ORF">JMJ77_002061</name>
</gene>
<organism evidence="1 2">
    <name type="scientific">Colletotrichum scovillei</name>
    <dbReference type="NCBI Taxonomy" id="1209932"/>
    <lineage>
        <taxon>Eukaryota</taxon>
        <taxon>Fungi</taxon>
        <taxon>Dikarya</taxon>
        <taxon>Ascomycota</taxon>
        <taxon>Pezizomycotina</taxon>
        <taxon>Sordariomycetes</taxon>
        <taxon>Hypocreomycetidae</taxon>
        <taxon>Glomerellales</taxon>
        <taxon>Glomerellaceae</taxon>
        <taxon>Colletotrichum</taxon>
        <taxon>Colletotrichum acutatum species complex</taxon>
    </lineage>
</organism>
<accession>A0A9P7UD97</accession>
<reference evidence="1" key="1">
    <citation type="submission" date="2021-05" db="EMBL/GenBank/DDBJ databases">
        <title>Comparative genomics of three Colletotrichum scovillei strains and genetic complementation revealed genes involved fungal growth and virulence on chili pepper.</title>
        <authorList>
            <person name="Hsieh D.-K."/>
            <person name="Chuang S.-C."/>
            <person name="Chen C.-Y."/>
            <person name="Chao Y.-T."/>
            <person name="Lu M.-Y.J."/>
            <person name="Lee M.-H."/>
            <person name="Shih M.-C."/>
        </authorList>
    </citation>
    <scope>NUCLEOTIDE SEQUENCE</scope>
    <source>
        <strain evidence="1">Coll-153</strain>
    </source>
</reference>
<protein>
    <submittedName>
        <fullName evidence="1">Uncharacterized protein</fullName>
    </submittedName>
</protein>